<protein>
    <submittedName>
        <fullName evidence="2">Hemerythrin HHE cation binding domain-containing protein</fullName>
    </submittedName>
</protein>
<organism evidence="2 3">
    <name type="scientific">Pseudogulbenkiania subflava DSM 22618</name>
    <dbReference type="NCBI Taxonomy" id="1123014"/>
    <lineage>
        <taxon>Bacteria</taxon>
        <taxon>Pseudomonadati</taxon>
        <taxon>Pseudomonadota</taxon>
        <taxon>Betaproteobacteria</taxon>
        <taxon>Neisseriales</taxon>
        <taxon>Chromobacteriaceae</taxon>
        <taxon>Pseudogulbenkiania</taxon>
    </lineage>
</organism>
<dbReference type="Proteomes" id="UP000192920">
    <property type="component" value="Unassembled WGS sequence"/>
</dbReference>
<gene>
    <name evidence="2" type="ORF">SAMN02745746_01390</name>
</gene>
<dbReference type="Pfam" id="PF01814">
    <property type="entry name" value="Hemerythrin"/>
    <property type="match status" value="1"/>
</dbReference>
<sequence length="131" mass="15070">MKRHPALVPLSHEHHHNLSFAQRLRRACSDADDAGCEALIENFRQHYATPLEQHFQLEETWLQPHLDEATSARLLAEHQELRALAAAPSANPSRLAEALISHVRFEERELFPWLEQHLPPELLAQLQEKLG</sequence>
<dbReference type="AlphaFoldDB" id="A0A1Y6BH60"/>
<keyword evidence="3" id="KW-1185">Reference proteome</keyword>
<reference evidence="3" key="1">
    <citation type="submission" date="2017-04" db="EMBL/GenBank/DDBJ databases">
        <authorList>
            <person name="Varghese N."/>
            <person name="Submissions S."/>
        </authorList>
    </citation>
    <scope>NUCLEOTIDE SEQUENCE [LARGE SCALE GENOMIC DNA]</scope>
    <source>
        <strain evidence="3">DSM 22618</strain>
    </source>
</reference>
<evidence type="ECO:0000313" key="2">
    <source>
        <dbReference type="EMBL" id="SMF11252.1"/>
    </source>
</evidence>
<dbReference type="Gene3D" id="1.20.120.520">
    <property type="entry name" value="nmb1532 protein domain like"/>
    <property type="match status" value="1"/>
</dbReference>
<name>A0A1Y6BH60_9NEIS</name>
<dbReference type="EMBL" id="FXAG01000005">
    <property type="protein sequence ID" value="SMF11252.1"/>
    <property type="molecule type" value="Genomic_DNA"/>
</dbReference>
<dbReference type="InterPro" id="IPR012312">
    <property type="entry name" value="Hemerythrin-like"/>
</dbReference>
<dbReference type="RefSeq" id="WP_085275696.1">
    <property type="nucleotide sequence ID" value="NZ_FXAG01000005.1"/>
</dbReference>
<dbReference type="STRING" id="1123014.SAMN02745746_01390"/>
<evidence type="ECO:0000259" key="1">
    <source>
        <dbReference type="Pfam" id="PF01814"/>
    </source>
</evidence>
<evidence type="ECO:0000313" key="3">
    <source>
        <dbReference type="Proteomes" id="UP000192920"/>
    </source>
</evidence>
<proteinExistence type="predicted"/>
<feature type="domain" description="Hemerythrin-like" evidence="1">
    <location>
        <begin position="10"/>
        <end position="114"/>
    </location>
</feature>
<accession>A0A1Y6BH60</accession>